<proteinExistence type="predicted"/>
<gene>
    <name evidence="2" type="ORF">METZ01_LOCUS379846</name>
</gene>
<name>A0A382TZ38_9ZZZZ</name>
<evidence type="ECO:0000256" key="1">
    <source>
        <dbReference type="SAM" id="MobiDB-lite"/>
    </source>
</evidence>
<dbReference type="EMBL" id="UINC01140065">
    <property type="protein sequence ID" value="SVD26992.1"/>
    <property type="molecule type" value="Genomic_DNA"/>
</dbReference>
<feature type="non-terminal residue" evidence="2">
    <location>
        <position position="298"/>
    </location>
</feature>
<evidence type="ECO:0000313" key="2">
    <source>
        <dbReference type="EMBL" id="SVD26992.1"/>
    </source>
</evidence>
<feature type="non-terminal residue" evidence="2">
    <location>
        <position position="1"/>
    </location>
</feature>
<organism evidence="2">
    <name type="scientific">marine metagenome</name>
    <dbReference type="NCBI Taxonomy" id="408172"/>
    <lineage>
        <taxon>unclassified sequences</taxon>
        <taxon>metagenomes</taxon>
        <taxon>ecological metagenomes</taxon>
    </lineage>
</organism>
<dbReference type="AlphaFoldDB" id="A0A382TZ38"/>
<reference evidence="2" key="1">
    <citation type="submission" date="2018-05" db="EMBL/GenBank/DDBJ databases">
        <authorList>
            <person name="Lanie J.A."/>
            <person name="Ng W.-L."/>
            <person name="Kazmierczak K.M."/>
            <person name="Andrzejewski T.M."/>
            <person name="Davidsen T.M."/>
            <person name="Wayne K.J."/>
            <person name="Tettelin H."/>
            <person name="Glass J.I."/>
            <person name="Rusch D."/>
            <person name="Podicherti R."/>
            <person name="Tsui H.-C.T."/>
            <person name="Winkler M.E."/>
        </authorList>
    </citation>
    <scope>NUCLEOTIDE SEQUENCE</scope>
</reference>
<feature type="region of interest" description="Disordered" evidence="1">
    <location>
        <begin position="1"/>
        <end position="21"/>
    </location>
</feature>
<accession>A0A382TZ38</accession>
<protein>
    <submittedName>
        <fullName evidence="2">Uncharacterized protein</fullName>
    </submittedName>
</protein>
<sequence length="298" mass="30933">GDGTGDIQPLSHAQGENFGYSMGGYPTENRIEKYSFTTTANSTDISNLAYGLYDLGGHHSTTHGYTSGGQPTNSGIPRVDYIQKFPFASNTNATDIANLFHRTSLHGATMSITYGYCAGGYTTSPSTGINVIQKFSLTSDVNGTDVGNMAYATAALFGCTSATHGYCGGGHDGYPPGSTYNNQLENWSYASDGNSVDVGDMTNPNRCMGGLSTASDGYRTGGGDTKVDIIDKVNFASGGDMTDVGNLVGVWAWHSNSASTTHGYIAGGYAGGSESNMIQKFSFASGGNAVDTTANLIA</sequence>